<organism evidence="6 7">
    <name type="scientific">Cladophialophora chaetospira</name>
    <dbReference type="NCBI Taxonomy" id="386627"/>
    <lineage>
        <taxon>Eukaryota</taxon>
        <taxon>Fungi</taxon>
        <taxon>Dikarya</taxon>
        <taxon>Ascomycota</taxon>
        <taxon>Pezizomycotina</taxon>
        <taxon>Eurotiomycetes</taxon>
        <taxon>Chaetothyriomycetidae</taxon>
        <taxon>Chaetothyriales</taxon>
        <taxon>Herpotrichiellaceae</taxon>
        <taxon>Cladophialophora</taxon>
    </lineage>
</organism>
<evidence type="ECO:0000313" key="6">
    <source>
        <dbReference type="EMBL" id="KAJ9603886.1"/>
    </source>
</evidence>
<dbReference type="EC" id="3.1.1.-" evidence="3"/>
<dbReference type="SUPFAM" id="SSF53474">
    <property type="entry name" value="alpha/beta-Hydrolases"/>
    <property type="match status" value="1"/>
</dbReference>
<name>A0AA38WZ95_9EURO</name>
<dbReference type="InterPro" id="IPR029058">
    <property type="entry name" value="AB_hydrolase_fold"/>
</dbReference>
<dbReference type="InterPro" id="IPR019826">
    <property type="entry name" value="Carboxylesterase_B_AS"/>
</dbReference>
<evidence type="ECO:0000256" key="1">
    <source>
        <dbReference type="ARBA" id="ARBA00005964"/>
    </source>
</evidence>
<dbReference type="PANTHER" id="PTHR43918:SF4">
    <property type="entry name" value="CARBOXYLIC ESTER HYDROLASE"/>
    <property type="match status" value="1"/>
</dbReference>
<keyword evidence="7" id="KW-1185">Reference proteome</keyword>
<comment type="similarity">
    <text evidence="1 3">Belongs to the type-B carboxylesterase/lipase family.</text>
</comment>
<comment type="caution">
    <text evidence="6">The sequence shown here is derived from an EMBL/GenBank/DDBJ whole genome shotgun (WGS) entry which is preliminary data.</text>
</comment>
<dbReference type="PROSITE" id="PS00941">
    <property type="entry name" value="CARBOXYLESTERASE_B_2"/>
    <property type="match status" value="1"/>
</dbReference>
<dbReference type="InterPro" id="IPR050654">
    <property type="entry name" value="AChE-related_enzymes"/>
</dbReference>
<feature type="domain" description="Carboxylesterase type B" evidence="5">
    <location>
        <begin position="100"/>
        <end position="565"/>
    </location>
</feature>
<dbReference type="PROSITE" id="PS00122">
    <property type="entry name" value="CARBOXYLESTERASE_B_1"/>
    <property type="match status" value="1"/>
</dbReference>
<keyword evidence="2 3" id="KW-0378">Hydrolase</keyword>
<evidence type="ECO:0000259" key="5">
    <source>
        <dbReference type="Pfam" id="PF00135"/>
    </source>
</evidence>
<dbReference type="AlphaFoldDB" id="A0AA38WZ95"/>
<keyword evidence="4" id="KW-0472">Membrane</keyword>
<accession>A0AA38WZ95</accession>
<gene>
    <name evidence="6" type="ORF">H2200_011408</name>
</gene>
<sequence>MNSASWLSGILPDRLFRADRGEVRYEPINKLDPDDDQQLIQEPVSIDSHPSDNTPYRSRSLYVAFAMLIFLLLVYYFSTVLAAGQVIHLDYASYSGTPSSAGVTKWLGMRYAAPPTGNLRFAAPEDPLKVSGVHAANKHGKVCLGTGEGPRNPNTAEDCLFIDVYAPTNATETSNLPVYFFIQGGGFNFNSNANYDGSGLVGASGYEILVVTFNYRVGPYGFLASREVQDSASASLNNGLKDQRKALEWVQKYIHQFGGDPNHVVLGGDSAGAASIAYHLTAYGGRNDHLFVGAAAESVSFAPILSANESQYQYDNLVKRAGCTGEDDTLSCLRSRSAAQLQAVNRNIPYPGADKSPLYMWNPVLDNELVPNYTRTSFNNNNFIKVPVIFGDDTNAGTIFTPRGTSSLSQSNDFLHNQFPYLTSEHLMRLNQLYPNDGPDFNNAGTWWRQVSNVYGDMRYMCPTLWISSTLARYGIKGNWNYRYNVEDPTQMQRGLGVPHTAEISAIWGPGNTNGATPASYRKGETNEWIVPLIQSYWLSFIKTLDPNTLRANSSPIWDEFMLPDEQNDAANADWSRMLFDTTNTTGMEDVGTLVRTRCQYLNSIGLAIRQ</sequence>
<dbReference type="InterPro" id="IPR019819">
    <property type="entry name" value="Carboxylesterase_B_CS"/>
</dbReference>
<evidence type="ECO:0000256" key="2">
    <source>
        <dbReference type="ARBA" id="ARBA00022801"/>
    </source>
</evidence>
<dbReference type="Pfam" id="PF00135">
    <property type="entry name" value="COesterase"/>
    <property type="match status" value="1"/>
</dbReference>
<keyword evidence="4" id="KW-1133">Transmembrane helix</keyword>
<proteinExistence type="inferred from homology"/>
<dbReference type="GO" id="GO:0052689">
    <property type="term" value="F:carboxylic ester hydrolase activity"/>
    <property type="evidence" value="ECO:0007669"/>
    <property type="project" value="TreeGrafter"/>
</dbReference>
<evidence type="ECO:0000313" key="7">
    <source>
        <dbReference type="Proteomes" id="UP001172673"/>
    </source>
</evidence>
<feature type="transmembrane region" description="Helical" evidence="4">
    <location>
        <begin position="61"/>
        <end position="78"/>
    </location>
</feature>
<evidence type="ECO:0000256" key="4">
    <source>
        <dbReference type="SAM" id="Phobius"/>
    </source>
</evidence>
<dbReference type="EMBL" id="JAPDRK010000020">
    <property type="protein sequence ID" value="KAJ9603886.1"/>
    <property type="molecule type" value="Genomic_DNA"/>
</dbReference>
<dbReference type="Gene3D" id="3.40.50.1820">
    <property type="entry name" value="alpha/beta hydrolase"/>
    <property type="match status" value="1"/>
</dbReference>
<dbReference type="PANTHER" id="PTHR43918">
    <property type="entry name" value="ACETYLCHOLINESTERASE"/>
    <property type="match status" value="1"/>
</dbReference>
<evidence type="ECO:0000256" key="3">
    <source>
        <dbReference type="RuleBase" id="RU361235"/>
    </source>
</evidence>
<dbReference type="Proteomes" id="UP001172673">
    <property type="component" value="Unassembled WGS sequence"/>
</dbReference>
<reference evidence="6" key="1">
    <citation type="submission" date="2022-10" db="EMBL/GenBank/DDBJ databases">
        <title>Culturing micro-colonial fungi from biological soil crusts in the Mojave desert and describing Neophaeococcomyces mojavensis, and introducing the new genera and species Taxawa tesnikishii.</title>
        <authorList>
            <person name="Kurbessoian T."/>
            <person name="Stajich J.E."/>
        </authorList>
    </citation>
    <scope>NUCLEOTIDE SEQUENCE</scope>
    <source>
        <strain evidence="6">TK_41</strain>
    </source>
</reference>
<protein>
    <recommendedName>
        <fullName evidence="3">Carboxylic ester hydrolase</fullName>
        <ecNumber evidence="3">3.1.1.-</ecNumber>
    </recommendedName>
</protein>
<dbReference type="InterPro" id="IPR002018">
    <property type="entry name" value="CarbesteraseB"/>
</dbReference>
<keyword evidence="4" id="KW-0812">Transmembrane</keyword>